<dbReference type="PRINTS" id="PR00035">
    <property type="entry name" value="HTHGNTR"/>
</dbReference>
<evidence type="ECO:0000256" key="2">
    <source>
        <dbReference type="ARBA" id="ARBA00022898"/>
    </source>
</evidence>
<proteinExistence type="inferred from homology"/>
<evidence type="ECO:0000313" key="7">
    <source>
        <dbReference type="EMBL" id="GLH99015.1"/>
    </source>
</evidence>
<organism evidence="7 8">
    <name type="scientific">Phytohabitans aurantiacus</name>
    <dbReference type="NCBI Taxonomy" id="3016789"/>
    <lineage>
        <taxon>Bacteria</taxon>
        <taxon>Bacillati</taxon>
        <taxon>Actinomycetota</taxon>
        <taxon>Actinomycetes</taxon>
        <taxon>Micromonosporales</taxon>
        <taxon>Micromonosporaceae</taxon>
    </lineage>
</organism>
<gene>
    <name evidence="7" type="ORF">Pa4123_42900</name>
</gene>
<dbReference type="Gene3D" id="3.90.1150.10">
    <property type="entry name" value="Aspartate Aminotransferase, domain 1"/>
    <property type="match status" value="1"/>
</dbReference>
<accession>A0ABQ5R0A0</accession>
<dbReference type="SMART" id="SM00345">
    <property type="entry name" value="HTH_GNTR"/>
    <property type="match status" value="1"/>
</dbReference>
<dbReference type="InterPro" id="IPR051446">
    <property type="entry name" value="HTH_trans_reg/aminotransferase"/>
</dbReference>
<evidence type="ECO:0000256" key="3">
    <source>
        <dbReference type="ARBA" id="ARBA00023015"/>
    </source>
</evidence>
<dbReference type="Pfam" id="PF00392">
    <property type="entry name" value="GntR"/>
    <property type="match status" value="1"/>
</dbReference>
<dbReference type="PANTHER" id="PTHR46577:SF1">
    <property type="entry name" value="HTH-TYPE TRANSCRIPTIONAL REGULATORY PROTEIN GABR"/>
    <property type="match status" value="1"/>
</dbReference>
<dbReference type="SUPFAM" id="SSF46785">
    <property type="entry name" value="Winged helix' DNA-binding domain"/>
    <property type="match status" value="1"/>
</dbReference>
<dbReference type="InterPro" id="IPR036388">
    <property type="entry name" value="WH-like_DNA-bd_sf"/>
</dbReference>
<evidence type="ECO:0000313" key="8">
    <source>
        <dbReference type="Proteomes" id="UP001144280"/>
    </source>
</evidence>
<dbReference type="Pfam" id="PF00155">
    <property type="entry name" value="Aminotran_1_2"/>
    <property type="match status" value="1"/>
</dbReference>
<evidence type="ECO:0000256" key="4">
    <source>
        <dbReference type="ARBA" id="ARBA00023125"/>
    </source>
</evidence>
<dbReference type="InterPro" id="IPR000524">
    <property type="entry name" value="Tscrpt_reg_HTH_GntR"/>
</dbReference>
<dbReference type="CDD" id="cd00609">
    <property type="entry name" value="AAT_like"/>
    <property type="match status" value="1"/>
</dbReference>
<dbReference type="PANTHER" id="PTHR46577">
    <property type="entry name" value="HTH-TYPE TRANSCRIPTIONAL REGULATORY PROTEIN GABR"/>
    <property type="match status" value="1"/>
</dbReference>
<dbReference type="SUPFAM" id="SSF53383">
    <property type="entry name" value="PLP-dependent transferases"/>
    <property type="match status" value="1"/>
</dbReference>
<sequence>MRSPDHDHLTLLLRDRLRLRGGGETPSRRLTGAVRDLAEAGALPAGTRLPSERELASAVGMSRGTVAAAYRALVDAGLCERRHGSGTYLLAPAISDIGHLMRRDALLIDMSKSTVPDPSFLRLPDLDPAELLRAPSQHGYDLMGDARLRAALRGRVAGDFLVTSGGQHGIDLALRSFARPRDAVLVEETTYPGALAVIRRCGAEPVPVACDTHGPDPDAFRAAVARHRPAAAYLIAVHSPTGRVTAPERVAEVARIAREHDVLLVEDRALAELVHGAPVPPSYAGEHPDGTITVGSLSKVLWGGLRVGWVAAAPALLARIAELKMENDLATSTVSQRMAAAALENSTLDEWPAELIRRRDHLSTALRRVLPQWTWRQPDGGLSLWVRLPGADAERYADLARAHGVAVAPGPLFSPDRAYRDHVRISFALTPELLDRAVVALATAWHARDASAGAIDPGLGLPV</sequence>
<dbReference type="InterPro" id="IPR015424">
    <property type="entry name" value="PyrdxlP-dep_Trfase"/>
</dbReference>
<evidence type="ECO:0000256" key="1">
    <source>
        <dbReference type="ARBA" id="ARBA00005384"/>
    </source>
</evidence>
<comment type="caution">
    <text evidence="7">The sequence shown here is derived from an EMBL/GenBank/DDBJ whole genome shotgun (WGS) entry which is preliminary data.</text>
</comment>
<dbReference type="InterPro" id="IPR015422">
    <property type="entry name" value="PyrdxlP-dep_Trfase_small"/>
</dbReference>
<dbReference type="InterPro" id="IPR004839">
    <property type="entry name" value="Aminotransferase_I/II_large"/>
</dbReference>
<keyword evidence="8" id="KW-1185">Reference proteome</keyword>
<evidence type="ECO:0000256" key="5">
    <source>
        <dbReference type="ARBA" id="ARBA00023163"/>
    </source>
</evidence>
<dbReference type="Gene3D" id="1.10.10.10">
    <property type="entry name" value="Winged helix-like DNA-binding domain superfamily/Winged helix DNA-binding domain"/>
    <property type="match status" value="1"/>
</dbReference>
<dbReference type="Proteomes" id="UP001144280">
    <property type="component" value="Unassembled WGS sequence"/>
</dbReference>
<reference evidence="7" key="1">
    <citation type="submission" date="2022-12" db="EMBL/GenBank/DDBJ databases">
        <title>New Phytohabitans aurantiacus sp. RD004123 nov., an actinomycete isolated from soil.</title>
        <authorList>
            <person name="Triningsih D.W."/>
            <person name="Harunari E."/>
            <person name="Igarashi Y."/>
        </authorList>
    </citation>
    <scope>NUCLEOTIDE SEQUENCE</scope>
    <source>
        <strain evidence="7">RD004123</strain>
    </source>
</reference>
<dbReference type="CDD" id="cd07377">
    <property type="entry name" value="WHTH_GntR"/>
    <property type="match status" value="1"/>
</dbReference>
<name>A0ABQ5R0A0_9ACTN</name>
<dbReference type="EMBL" id="BSDI01000020">
    <property type="protein sequence ID" value="GLH99015.1"/>
    <property type="molecule type" value="Genomic_DNA"/>
</dbReference>
<keyword evidence="4" id="KW-0238">DNA-binding</keyword>
<dbReference type="InterPro" id="IPR015421">
    <property type="entry name" value="PyrdxlP-dep_Trfase_major"/>
</dbReference>
<dbReference type="RefSeq" id="WP_281898354.1">
    <property type="nucleotide sequence ID" value="NZ_BSDI01000020.1"/>
</dbReference>
<dbReference type="PROSITE" id="PS50949">
    <property type="entry name" value="HTH_GNTR"/>
    <property type="match status" value="1"/>
</dbReference>
<keyword evidence="5" id="KW-0804">Transcription</keyword>
<dbReference type="InterPro" id="IPR036390">
    <property type="entry name" value="WH_DNA-bd_sf"/>
</dbReference>
<keyword evidence="3" id="KW-0805">Transcription regulation</keyword>
<evidence type="ECO:0000259" key="6">
    <source>
        <dbReference type="PROSITE" id="PS50949"/>
    </source>
</evidence>
<protein>
    <submittedName>
        <fullName evidence="7">GntR family transcriptional regulator</fullName>
    </submittedName>
</protein>
<dbReference type="Gene3D" id="3.40.640.10">
    <property type="entry name" value="Type I PLP-dependent aspartate aminotransferase-like (Major domain)"/>
    <property type="match status" value="1"/>
</dbReference>
<comment type="similarity">
    <text evidence="1">In the C-terminal section; belongs to the class-I pyridoxal-phosphate-dependent aminotransferase family.</text>
</comment>
<keyword evidence="2" id="KW-0663">Pyridoxal phosphate</keyword>
<feature type="domain" description="HTH gntR-type" evidence="6">
    <location>
        <begin position="24"/>
        <end position="92"/>
    </location>
</feature>